<dbReference type="Gene3D" id="3.90.550.10">
    <property type="entry name" value="Spore Coat Polysaccharide Biosynthesis Protein SpsA, Chain A"/>
    <property type="match status" value="1"/>
</dbReference>
<comment type="similarity">
    <text evidence="1">Belongs to the UDPGP type 2 family.</text>
</comment>
<protein>
    <recommendedName>
        <fullName evidence="2">UTP--glucose-1-phosphate uridylyltransferase</fullName>
        <ecNumber evidence="2">2.7.7.9</ecNumber>
    </recommendedName>
</protein>
<accession>A0ABW3HLW9</accession>
<evidence type="ECO:0000256" key="5">
    <source>
        <dbReference type="ARBA" id="ARBA00048128"/>
    </source>
</evidence>
<dbReference type="RefSeq" id="WP_377562262.1">
    <property type="nucleotide sequence ID" value="NZ_JBHTJZ010000005.1"/>
</dbReference>
<dbReference type="SUPFAM" id="SSF53448">
    <property type="entry name" value="Nucleotide-diphospho-sugar transferases"/>
    <property type="match status" value="1"/>
</dbReference>
<comment type="catalytic activity">
    <reaction evidence="5">
        <text>alpha-D-glucose 1-phosphate + UTP + H(+) = UDP-alpha-D-glucose + diphosphate</text>
        <dbReference type="Rhea" id="RHEA:19889"/>
        <dbReference type="ChEBI" id="CHEBI:15378"/>
        <dbReference type="ChEBI" id="CHEBI:33019"/>
        <dbReference type="ChEBI" id="CHEBI:46398"/>
        <dbReference type="ChEBI" id="CHEBI:58601"/>
        <dbReference type="ChEBI" id="CHEBI:58885"/>
        <dbReference type="EC" id="2.7.7.9"/>
    </reaction>
</comment>
<dbReference type="InterPro" id="IPR029044">
    <property type="entry name" value="Nucleotide-diphossugar_trans"/>
</dbReference>
<keyword evidence="4 7" id="KW-0548">Nucleotidyltransferase</keyword>
<dbReference type="PANTHER" id="PTHR43197">
    <property type="entry name" value="UTP--GLUCOSE-1-PHOSPHATE URIDYLYLTRANSFERASE"/>
    <property type="match status" value="1"/>
</dbReference>
<keyword evidence="8" id="KW-1185">Reference proteome</keyword>
<dbReference type="PANTHER" id="PTHR43197:SF1">
    <property type="entry name" value="UTP--GLUCOSE-1-PHOSPHATE URIDYLYLTRANSFERASE"/>
    <property type="match status" value="1"/>
</dbReference>
<evidence type="ECO:0000313" key="8">
    <source>
        <dbReference type="Proteomes" id="UP001596989"/>
    </source>
</evidence>
<comment type="caution">
    <text evidence="7">The sequence shown here is derived from an EMBL/GenBank/DDBJ whole genome shotgun (WGS) entry which is preliminary data.</text>
</comment>
<dbReference type="InterPro" id="IPR005771">
    <property type="entry name" value="GalU_uridylyltTrfase_bac/arc"/>
</dbReference>
<reference evidence="8" key="1">
    <citation type="journal article" date="2019" name="Int. J. Syst. Evol. Microbiol.">
        <title>The Global Catalogue of Microorganisms (GCM) 10K type strain sequencing project: providing services to taxonomists for standard genome sequencing and annotation.</title>
        <authorList>
            <consortium name="The Broad Institute Genomics Platform"/>
            <consortium name="The Broad Institute Genome Sequencing Center for Infectious Disease"/>
            <person name="Wu L."/>
            <person name="Ma J."/>
        </authorList>
    </citation>
    <scope>NUCLEOTIDE SEQUENCE [LARGE SCALE GENOMIC DNA]</scope>
    <source>
        <strain evidence="8">CCUG 59129</strain>
    </source>
</reference>
<dbReference type="Pfam" id="PF00483">
    <property type="entry name" value="NTP_transferase"/>
    <property type="match status" value="1"/>
</dbReference>
<evidence type="ECO:0000256" key="1">
    <source>
        <dbReference type="ARBA" id="ARBA00006890"/>
    </source>
</evidence>
<keyword evidence="3 7" id="KW-0808">Transferase</keyword>
<sequence length="270" mass="30405">MIRKAIIPAAGYGVRNLPATKAVPKEMFPISGKPTIAYIVEEAIQAGIEEILIILSRKKSGIMNYFDRSIELEWFLTSRKKEHLIPSIKPPAAEIHYIRQHEALGLGHAVQLAESFAAGEPCAVLLPDQVSLETTSMLIPLIKSYEQHAANVIGLQRVKPELLQNYGVVSAAPIGGRLHDIRAIVEKPKQQPPSELAVMGRYILMPEVYELIRKTKPGHGEEIQLTDALNSLCANSKMIGYEYQERWYDTSIEEDYLRIQLRAYHINKRK</sequence>
<evidence type="ECO:0000259" key="6">
    <source>
        <dbReference type="Pfam" id="PF00483"/>
    </source>
</evidence>
<evidence type="ECO:0000256" key="2">
    <source>
        <dbReference type="ARBA" id="ARBA00012415"/>
    </source>
</evidence>
<dbReference type="EC" id="2.7.7.9" evidence="2"/>
<proteinExistence type="inferred from homology"/>
<evidence type="ECO:0000313" key="7">
    <source>
        <dbReference type="EMBL" id="MFD0958478.1"/>
    </source>
</evidence>
<organism evidence="7 8">
    <name type="scientific">Paenibacillus chungangensis</name>
    <dbReference type="NCBI Taxonomy" id="696535"/>
    <lineage>
        <taxon>Bacteria</taxon>
        <taxon>Bacillati</taxon>
        <taxon>Bacillota</taxon>
        <taxon>Bacilli</taxon>
        <taxon>Bacillales</taxon>
        <taxon>Paenibacillaceae</taxon>
        <taxon>Paenibacillus</taxon>
    </lineage>
</organism>
<dbReference type="InterPro" id="IPR005835">
    <property type="entry name" value="NTP_transferase_dom"/>
</dbReference>
<feature type="domain" description="Nucleotidyl transferase" evidence="6">
    <location>
        <begin position="4"/>
        <end position="260"/>
    </location>
</feature>
<dbReference type="Proteomes" id="UP001596989">
    <property type="component" value="Unassembled WGS sequence"/>
</dbReference>
<evidence type="ECO:0000256" key="4">
    <source>
        <dbReference type="ARBA" id="ARBA00022695"/>
    </source>
</evidence>
<evidence type="ECO:0000256" key="3">
    <source>
        <dbReference type="ARBA" id="ARBA00022679"/>
    </source>
</evidence>
<gene>
    <name evidence="7" type="ORF">ACFQ2I_03670</name>
</gene>
<dbReference type="EMBL" id="JBHTJZ010000005">
    <property type="protein sequence ID" value="MFD0958478.1"/>
    <property type="molecule type" value="Genomic_DNA"/>
</dbReference>
<dbReference type="GO" id="GO:0003983">
    <property type="term" value="F:UTP:glucose-1-phosphate uridylyltransferase activity"/>
    <property type="evidence" value="ECO:0007669"/>
    <property type="project" value="UniProtKB-EC"/>
</dbReference>
<name>A0ABW3HLW9_9BACL</name>